<keyword evidence="2" id="KW-1185">Reference proteome</keyword>
<dbReference type="Pfam" id="PF03013">
    <property type="entry name" value="Pyr_excise"/>
    <property type="match status" value="1"/>
</dbReference>
<sequence length="154" mass="17679">MRLWSLHPKFLDRSGLVALWREGLLAQAVLEGKTKGYVHHPQLHRFRVQANPVGLLAEYLRAIHAEAASRGYRFEATKIAPSPTDSRIAVTRGQLEFEWRHLLSKLEARDPKWLARIIHVRTPEPHPLFYTVPGPIEEWEKGYGCTRRPGDTDA</sequence>
<evidence type="ECO:0000313" key="2">
    <source>
        <dbReference type="Proteomes" id="UP001162030"/>
    </source>
</evidence>
<evidence type="ECO:0000313" key="1">
    <source>
        <dbReference type="EMBL" id="CAI8826512.1"/>
    </source>
</evidence>
<accession>A0ABN8X4L0</accession>
<protein>
    <submittedName>
        <fullName evidence="1">Pyrimidine dimer DNA glycosylase /DNA-(Apurinic or apyrimidinic site) lyase</fullName>
    </submittedName>
</protein>
<dbReference type="InterPro" id="IPR004260">
    <property type="entry name" value="Pyr-dimer_DNA_glycosylase"/>
</dbReference>
<gene>
    <name evidence="1" type="ORF">MSZNOR_2062</name>
</gene>
<name>A0ABN8X4L0_9GAMM</name>
<reference evidence="1 2" key="1">
    <citation type="submission" date="2023-03" db="EMBL/GenBank/DDBJ databases">
        <authorList>
            <person name="Pearce D."/>
        </authorList>
    </citation>
    <scope>NUCLEOTIDE SEQUENCE [LARGE SCALE GENOMIC DNA]</scope>
    <source>
        <strain evidence="1">Msz</strain>
    </source>
</reference>
<dbReference type="EMBL" id="OX458333">
    <property type="protein sequence ID" value="CAI8826512.1"/>
    <property type="molecule type" value="Genomic_DNA"/>
</dbReference>
<organism evidence="1 2">
    <name type="scientific">Methylocaldum szegediense</name>
    <dbReference type="NCBI Taxonomy" id="73780"/>
    <lineage>
        <taxon>Bacteria</taxon>
        <taxon>Pseudomonadati</taxon>
        <taxon>Pseudomonadota</taxon>
        <taxon>Gammaproteobacteria</taxon>
        <taxon>Methylococcales</taxon>
        <taxon>Methylococcaceae</taxon>
        <taxon>Methylocaldum</taxon>
    </lineage>
</organism>
<dbReference type="RefSeq" id="WP_051332027.1">
    <property type="nucleotide sequence ID" value="NZ_OX458333.1"/>
</dbReference>
<keyword evidence="1" id="KW-0456">Lyase</keyword>
<dbReference type="GO" id="GO:0016829">
    <property type="term" value="F:lyase activity"/>
    <property type="evidence" value="ECO:0007669"/>
    <property type="project" value="UniProtKB-KW"/>
</dbReference>
<proteinExistence type="predicted"/>
<dbReference type="Proteomes" id="UP001162030">
    <property type="component" value="Chromosome"/>
</dbReference>